<dbReference type="Gene3D" id="3.30.70.100">
    <property type="match status" value="1"/>
</dbReference>
<gene>
    <name evidence="12" type="primary">ynaI_2</name>
    <name evidence="12" type="ORF">AW10_02561</name>
</gene>
<evidence type="ECO:0000256" key="7">
    <source>
        <dbReference type="SAM" id="MobiDB-lite"/>
    </source>
</evidence>
<evidence type="ECO:0000256" key="9">
    <source>
        <dbReference type="SAM" id="SignalP"/>
    </source>
</evidence>
<comment type="caution">
    <text evidence="12">The sequence shown here is derived from an EMBL/GenBank/DDBJ whole genome shotgun (WGS) entry which is preliminary data.</text>
</comment>
<feature type="transmembrane region" description="Helical" evidence="8">
    <location>
        <begin position="297"/>
        <end position="321"/>
    </location>
</feature>
<feature type="transmembrane region" description="Helical" evidence="8">
    <location>
        <begin position="366"/>
        <end position="388"/>
    </location>
</feature>
<feature type="region of interest" description="Disordered" evidence="7">
    <location>
        <begin position="600"/>
        <end position="649"/>
    </location>
</feature>
<dbReference type="SUPFAM" id="SSF82689">
    <property type="entry name" value="Mechanosensitive channel protein MscS (YggB), C-terminal domain"/>
    <property type="match status" value="1"/>
</dbReference>
<evidence type="ECO:0000256" key="3">
    <source>
        <dbReference type="ARBA" id="ARBA00022475"/>
    </source>
</evidence>
<evidence type="ECO:0000256" key="5">
    <source>
        <dbReference type="ARBA" id="ARBA00022989"/>
    </source>
</evidence>
<dbReference type="InterPro" id="IPR011014">
    <property type="entry name" value="MscS_channel_TM-2"/>
</dbReference>
<evidence type="ECO:0000313" key="12">
    <source>
        <dbReference type="EMBL" id="EXI79165.1"/>
    </source>
</evidence>
<dbReference type="PANTHER" id="PTHR30566:SF5">
    <property type="entry name" value="MECHANOSENSITIVE ION CHANNEL PROTEIN 1, MITOCHONDRIAL-RELATED"/>
    <property type="match status" value="1"/>
</dbReference>
<evidence type="ECO:0000259" key="10">
    <source>
        <dbReference type="Pfam" id="PF00924"/>
    </source>
</evidence>
<dbReference type="Proteomes" id="UP000021816">
    <property type="component" value="Unassembled WGS sequence"/>
</dbReference>
<feature type="chain" id="PRO_5001461967" evidence="9">
    <location>
        <begin position="27"/>
        <end position="649"/>
    </location>
</feature>
<evidence type="ECO:0000256" key="4">
    <source>
        <dbReference type="ARBA" id="ARBA00022692"/>
    </source>
</evidence>
<dbReference type="InterPro" id="IPR049278">
    <property type="entry name" value="MS_channel_C"/>
</dbReference>
<comment type="subcellular location">
    <subcellularLocation>
        <location evidence="1">Cell membrane</location>
        <topology evidence="1">Multi-pass membrane protein</topology>
    </subcellularLocation>
</comment>
<keyword evidence="9" id="KW-0732">Signal</keyword>
<dbReference type="InterPro" id="IPR006685">
    <property type="entry name" value="MscS_channel_2nd"/>
</dbReference>
<dbReference type="InterPro" id="IPR011066">
    <property type="entry name" value="MscS_channel_C_sf"/>
</dbReference>
<keyword evidence="3" id="KW-1003">Cell membrane</keyword>
<organism evidence="12 13">
    <name type="scientific">Candidatus Accumulibacter appositus</name>
    <dbReference type="NCBI Taxonomy" id="1454003"/>
    <lineage>
        <taxon>Bacteria</taxon>
        <taxon>Pseudomonadati</taxon>
        <taxon>Pseudomonadota</taxon>
        <taxon>Betaproteobacteria</taxon>
        <taxon>Candidatus Accumulibacter</taxon>
    </lineage>
</organism>
<feature type="domain" description="Mechanosensitive ion channel MscS" evidence="10">
    <location>
        <begin position="392"/>
        <end position="455"/>
    </location>
</feature>
<keyword evidence="5 8" id="KW-1133">Transmembrane helix</keyword>
<dbReference type="InterPro" id="IPR010920">
    <property type="entry name" value="LSM_dom_sf"/>
</dbReference>
<name>A0A011PQL2_9PROT</name>
<evidence type="ECO:0000256" key="2">
    <source>
        <dbReference type="ARBA" id="ARBA00008017"/>
    </source>
</evidence>
<feature type="transmembrane region" description="Helical" evidence="8">
    <location>
        <begin position="224"/>
        <end position="245"/>
    </location>
</feature>
<feature type="transmembrane region" description="Helical" evidence="8">
    <location>
        <begin position="341"/>
        <end position="360"/>
    </location>
</feature>
<dbReference type="EMBL" id="JEMX01000060">
    <property type="protein sequence ID" value="EXI79165.1"/>
    <property type="molecule type" value="Genomic_DNA"/>
</dbReference>
<evidence type="ECO:0000256" key="6">
    <source>
        <dbReference type="ARBA" id="ARBA00023136"/>
    </source>
</evidence>
<dbReference type="STRING" id="1454003.AW10_02561"/>
<evidence type="ECO:0000259" key="11">
    <source>
        <dbReference type="Pfam" id="PF21082"/>
    </source>
</evidence>
<dbReference type="Pfam" id="PF00924">
    <property type="entry name" value="MS_channel_2nd"/>
    <property type="match status" value="1"/>
</dbReference>
<evidence type="ECO:0000256" key="1">
    <source>
        <dbReference type="ARBA" id="ARBA00004651"/>
    </source>
</evidence>
<feature type="transmembrane region" description="Helical" evidence="8">
    <location>
        <begin position="266"/>
        <end position="291"/>
    </location>
</feature>
<dbReference type="PANTHER" id="PTHR30566">
    <property type="entry name" value="YNAI-RELATED MECHANOSENSITIVE ION CHANNEL"/>
    <property type="match status" value="1"/>
</dbReference>
<dbReference type="Gene3D" id="1.10.287.1260">
    <property type="match status" value="1"/>
</dbReference>
<accession>A0A011PQL2</accession>
<dbReference type="Gene3D" id="2.30.30.60">
    <property type="match status" value="1"/>
</dbReference>
<dbReference type="Pfam" id="PF21082">
    <property type="entry name" value="MS_channel_3rd"/>
    <property type="match status" value="1"/>
</dbReference>
<protein>
    <submittedName>
        <fullName evidence="12">MscS family inner membrane protein YnaI</fullName>
    </submittedName>
</protein>
<proteinExistence type="inferred from homology"/>
<dbReference type="GO" id="GO:0008381">
    <property type="term" value="F:mechanosensitive monoatomic ion channel activity"/>
    <property type="evidence" value="ECO:0007669"/>
    <property type="project" value="UniProtKB-ARBA"/>
</dbReference>
<dbReference type="SUPFAM" id="SSF50182">
    <property type="entry name" value="Sm-like ribonucleoproteins"/>
    <property type="match status" value="1"/>
</dbReference>
<dbReference type="InterPro" id="IPR023408">
    <property type="entry name" value="MscS_beta-dom_sf"/>
</dbReference>
<dbReference type="PATRIC" id="fig|1454003.3.peg.2614"/>
<feature type="compositionally biased region" description="Pro residues" evidence="7">
    <location>
        <begin position="623"/>
        <end position="632"/>
    </location>
</feature>
<feature type="domain" description="Mechanosensitive ion channel MscS C-terminal" evidence="11">
    <location>
        <begin position="466"/>
        <end position="545"/>
    </location>
</feature>
<dbReference type="AlphaFoldDB" id="A0A011PQL2"/>
<dbReference type="GO" id="GO:0005886">
    <property type="term" value="C:plasma membrane"/>
    <property type="evidence" value="ECO:0007669"/>
    <property type="project" value="UniProtKB-SubCell"/>
</dbReference>
<comment type="similarity">
    <text evidence="2">Belongs to the MscS (TC 1.A.23) family.</text>
</comment>
<sequence length="649" mass="72368">MIRILFRRLRWLLLFILVLLAPQTLAQPGHLGAILGAIEDPYPLRSADTSSPRDTLRTYMRDISTAVDAWQSDKPRTDIARPLLRAADTIDFGGLRGVDRLADMTIKMILLKEILDRVELPPFEDIPDDEEAAEQGIVRWSIPNTKIEIAKISEGPNAGEFLFTKETIENLDDYYALAKDLPYKKGASVGLYEKVLSSPGVLLPRELANNFPDWAKEIVLGQGVWQWISICLLFIISAAIIRFLYRQGARWDERHRISRPSVRFGVPLALLASFFIAHLIGLASFTAIGLFETPYVVVSTIALVVKIGSLAVLAVVLAGRLADSVAFSQENSAQKRRVDPALLRVVFRLVSVVVLAYLGIYAAETVGIPIAPLVAGLGVGGLAIALAARPTLENIIGGLTLFADRPLRVGDFCRYGDQIGTVEEIGLRSTRIRSLERTIVTVPNAEFSQMKLDNFAARDFRLLKAVLQLRYETTPDQLRYVLAELRKLLLGHPKVTPVPARARFVGYGAYSLDIEVFAYLQCQDQDSFLAIQEDIFLRIADIVKDGGSGFAFPSQTLYFRRDEGVDGERGRAAEVKVEDWRVDDRLPFPDFDPGLRREIEDTLDYPQRGAHDYRHRKGRSDDPPPGPQIPPAPERKSMARWLGLGSKRS</sequence>
<dbReference type="SUPFAM" id="SSF82861">
    <property type="entry name" value="Mechanosensitive channel protein MscS (YggB), transmembrane region"/>
    <property type="match status" value="1"/>
</dbReference>
<reference evidence="12 13" key="1">
    <citation type="submission" date="2014-02" db="EMBL/GenBank/DDBJ databases">
        <title>Expanding our view of genomic diversity in Candidatus Accumulibacter clades.</title>
        <authorList>
            <person name="Skennerton C.T."/>
            <person name="Barr J.J."/>
            <person name="Slater F.R."/>
            <person name="Bond P.L."/>
            <person name="Tyson G.W."/>
        </authorList>
    </citation>
    <scope>NUCLEOTIDE SEQUENCE [LARGE SCALE GENOMIC DNA]</scope>
    <source>
        <strain evidence="13">BA-92</strain>
    </source>
</reference>
<evidence type="ECO:0000256" key="8">
    <source>
        <dbReference type="SAM" id="Phobius"/>
    </source>
</evidence>
<evidence type="ECO:0000313" key="13">
    <source>
        <dbReference type="Proteomes" id="UP000021816"/>
    </source>
</evidence>
<feature type="signal peptide" evidence="9">
    <location>
        <begin position="1"/>
        <end position="26"/>
    </location>
</feature>
<keyword evidence="6 8" id="KW-0472">Membrane</keyword>
<keyword evidence="4 8" id="KW-0812">Transmembrane</keyword>